<protein>
    <submittedName>
        <fullName evidence="3">Uncharacterized protein</fullName>
    </submittedName>
</protein>
<dbReference type="KEGG" id="cpi:Cpin_3779"/>
<dbReference type="OrthoDB" id="678322at2"/>
<feature type="transmembrane region" description="Helical" evidence="1">
    <location>
        <begin position="43"/>
        <end position="68"/>
    </location>
</feature>
<evidence type="ECO:0000256" key="2">
    <source>
        <dbReference type="SAM" id="SignalP"/>
    </source>
</evidence>
<dbReference type="RefSeq" id="WP_012791414.1">
    <property type="nucleotide sequence ID" value="NC_013132.1"/>
</dbReference>
<keyword evidence="1" id="KW-1133">Transmembrane helix</keyword>
<feature type="signal peptide" evidence="2">
    <location>
        <begin position="1"/>
        <end position="19"/>
    </location>
</feature>
<accession>A0A979G5S7</accession>
<keyword evidence="1" id="KW-0472">Membrane</keyword>
<reference evidence="4" key="1">
    <citation type="submission" date="2009-08" db="EMBL/GenBank/DDBJ databases">
        <title>The complete genome of Chitinophaga pinensis DSM 2588.</title>
        <authorList>
            <consortium name="US DOE Joint Genome Institute (JGI-PGF)"/>
            <person name="Lucas S."/>
            <person name="Copeland A."/>
            <person name="Lapidus A."/>
            <person name="Glavina del Rio T."/>
            <person name="Dalin E."/>
            <person name="Tice H."/>
            <person name="Bruce D."/>
            <person name="Goodwin L."/>
            <person name="Pitluck S."/>
            <person name="Kyrpides N."/>
            <person name="Mavromatis K."/>
            <person name="Ivanova N."/>
            <person name="Mikhailova N."/>
            <person name="Sims D."/>
            <person name="Meinche L."/>
            <person name="Brettin T."/>
            <person name="Detter J.C."/>
            <person name="Han C."/>
            <person name="Larimer F."/>
            <person name="Land M."/>
            <person name="Hauser L."/>
            <person name="Markowitz V."/>
            <person name="Cheng J.-F."/>
            <person name="Hugenholtz P."/>
            <person name="Woyke T."/>
            <person name="Wu D."/>
            <person name="Spring S."/>
            <person name="Klenk H.-P."/>
            <person name="Eisen J.A."/>
        </authorList>
    </citation>
    <scope>NUCLEOTIDE SEQUENCE [LARGE SCALE GENOMIC DNA]</scope>
    <source>
        <strain evidence="4">ATCC 43595 / DSM 2588 / LMG 13176 / NBRC 15968 / NCIMB 11800 / UQM 2034</strain>
    </source>
</reference>
<gene>
    <name evidence="3" type="ordered locus">Cpin_3779</name>
</gene>
<dbReference type="PROSITE" id="PS51257">
    <property type="entry name" value="PROKAR_LIPOPROTEIN"/>
    <property type="match status" value="1"/>
</dbReference>
<reference evidence="3 4" key="2">
    <citation type="journal article" date="2010" name="Stand. Genomic Sci.">
        <title>Complete genome sequence of Chitinophaga pinensis type strain (UQM 2034).</title>
        <authorList>
            <person name="Glavina Del Rio T."/>
            <person name="Abt B."/>
            <person name="Spring S."/>
            <person name="Lapidus A."/>
            <person name="Nolan M."/>
            <person name="Tice H."/>
            <person name="Copeland A."/>
            <person name="Cheng J.F."/>
            <person name="Chen F."/>
            <person name="Bruce D."/>
            <person name="Goodwin L."/>
            <person name="Pitluck S."/>
            <person name="Ivanova N."/>
            <person name="Mavromatis K."/>
            <person name="Mikhailova N."/>
            <person name="Pati A."/>
            <person name="Chen A."/>
            <person name="Palaniappan K."/>
            <person name="Land M."/>
            <person name="Hauser L."/>
            <person name="Chang Y.J."/>
            <person name="Jeffries C.D."/>
            <person name="Chain P."/>
            <person name="Saunders E."/>
            <person name="Detter J.C."/>
            <person name="Brettin T."/>
            <person name="Rohde M."/>
            <person name="Goker M."/>
            <person name="Bristow J."/>
            <person name="Eisen J.A."/>
            <person name="Markowitz V."/>
            <person name="Hugenholtz P."/>
            <person name="Kyrpides N.C."/>
            <person name="Klenk H.P."/>
            <person name="Lucas S."/>
        </authorList>
    </citation>
    <scope>NUCLEOTIDE SEQUENCE [LARGE SCALE GENOMIC DNA]</scope>
    <source>
        <strain evidence="4">ATCC 43595 / DSM 2588 / LMG 13176 / NBRC 15968 / NCIMB 11800 / UQM 2034</strain>
    </source>
</reference>
<dbReference type="EMBL" id="CP001699">
    <property type="protein sequence ID" value="ACU61241.1"/>
    <property type="molecule type" value="Genomic_DNA"/>
</dbReference>
<proteinExistence type="predicted"/>
<dbReference type="Proteomes" id="UP000002215">
    <property type="component" value="Chromosome"/>
</dbReference>
<dbReference type="AlphaFoldDB" id="A0A979G5S7"/>
<sequence length="85" mass="9652">MKRTCLFMVMLFSSYAALACPACEKQQPKILRGITHGTGPESQWDYVIIVVTVVFVLITLFLSVKWLIRPDESMQGHIKTSIINH</sequence>
<evidence type="ECO:0000313" key="3">
    <source>
        <dbReference type="EMBL" id="ACU61241.1"/>
    </source>
</evidence>
<name>A0A979G5S7_CHIPD</name>
<keyword evidence="1" id="KW-0812">Transmembrane</keyword>
<feature type="chain" id="PRO_5036811092" evidence="2">
    <location>
        <begin position="20"/>
        <end position="85"/>
    </location>
</feature>
<evidence type="ECO:0000313" key="4">
    <source>
        <dbReference type="Proteomes" id="UP000002215"/>
    </source>
</evidence>
<organism evidence="3 4">
    <name type="scientific">Chitinophaga pinensis (strain ATCC 43595 / DSM 2588 / LMG 13176 / NBRC 15968 / NCIMB 11800 / UQM 2034)</name>
    <dbReference type="NCBI Taxonomy" id="485918"/>
    <lineage>
        <taxon>Bacteria</taxon>
        <taxon>Pseudomonadati</taxon>
        <taxon>Bacteroidota</taxon>
        <taxon>Chitinophagia</taxon>
        <taxon>Chitinophagales</taxon>
        <taxon>Chitinophagaceae</taxon>
        <taxon>Chitinophaga</taxon>
    </lineage>
</organism>
<evidence type="ECO:0000256" key="1">
    <source>
        <dbReference type="SAM" id="Phobius"/>
    </source>
</evidence>
<keyword evidence="2" id="KW-0732">Signal</keyword>